<keyword evidence="3" id="KW-0964">Secreted</keyword>
<evidence type="ECO:0000256" key="8">
    <source>
        <dbReference type="SAM" id="SignalP"/>
    </source>
</evidence>
<comment type="subcellular location">
    <subcellularLocation>
        <location evidence="1">Secreted</location>
    </subcellularLocation>
</comment>
<keyword evidence="6" id="KW-0479">Metal-binding</keyword>
<dbReference type="Proteomes" id="UP000663860">
    <property type="component" value="Unassembled WGS sequence"/>
</dbReference>
<feature type="binding site" evidence="6">
    <location>
        <position position="216"/>
    </location>
    <ligand>
        <name>Ca(2+)</name>
        <dbReference type="ChEBI" id="CHEBI:29108"/>
    </ligand>
</feature>
<comment type="caution">
    <text evidence="10">The sequence shown here is derived from an EMBL/GenBank/DDBJ whole genome shotgun (WGS) entry which is preliminary data.</text>
</comment>
<dbReference type="GO" id="GO:0016042">
    <property type="term" value="P:lipid catabolic process"/>
    <property type="evidence" value="ECO:0007669"/>
    <property type="project" value="TreeGrafter"/>
</dbReference>
<evidence type="ECO:0000259" key="9">
    <source>
        <dbReference type="Pfam" id="PF00151"/>
    </source>
</evidence>
<feature type="active site" description="Nucleophile" evidence="5">
    <location>
        <position position="179"/>
    </location>
</feature>
<dbReference type="CDD" id="cd00707">
    <property type="entry name" value="Pancreat_lipase_like"/>
    <property type="match status" value="1"/>
</dbReference>
<evidence type="ECO:0000313" key="11">
    <source>
        <dbReference type="Proteomes" id="UP000663860"/>
    </source>
</evidence>
<sequence length="548" mass="60434">MLLSFTIAVLCLGTISVQSNEFLPVRSTRANTCYGEHGCFTTGAPFGGTLQRPFALLPDRPDVIGTTYYVYTRETRKTRIEISRHTSLGPWNASKPTKFFIHGFLDSTNKPWWVDMKNAILEVEDVNVIMVDWSKANGFPYEKASANTQVVGAEVALFIKYFISEHGCKATDFHVIGHSLGGQTAGYVGANISGLGRITGLDPAGPYFENTDPKVRLDPTDALFVDVIHTDGSHNLLLGLGSLQRMGHVDFFPNGGYDQPKCPKTSGKLIHLILQLGTMNVEGFMETSLCSHLAAVYFFTDTIRNQCSYTGYSCSNFDDFNNGKCSLECNGNDRQCNRMGYWTSSTAGKGDLYLKTQDANAFPFCIYHYQITLESGSDYTQTRGKVSVTLVGTLEAVTVVFDNDQTTFKRGSVETRFIPLTVNIGDITEINIDFKKTGNLISSTWYSSTWAFTKAVVLNGDQQQSDQTTFKRGSVETRFIPLTVNIGDITEINIDFKKTGNLISSTWYSSTWAFTKAVVLNGDQQQSRKFCSGGTITSSGPAVRFASC</sequence>
<reference evidence="10" key="1">
    <citation type="submission" date="2021-02" db="EMBL/GenBank/DDBJ databases">
        <authorList>
            <person name="Nowell W R."/>
        </authorList>
    </citation>
    <scope>NUCLEOTIDE SEQUENCE</scope>
</reference>
<dbReference type="Gene3D" id="3.40.50.1820">
    <property type="entry name" value="alpha/beta hydrolase"/>
    <property type="match status" value="1"/>
</dbReference>
<evidence type="ECO:0000313" key="10">
    <source>
        <dbReference type="EMBL" id="CAF0737038.1"/>
    </source>
</evidence>
<evidence type="ECO:0000256" key="6">
    <source>
        <dbReference type="PIRSR" id="PIRSR000865-2"/>
    </source>
</evidence>
<dbReference type="InterPro" id="IPR033906">
    <property type="entry name" value="Lipase_N"/>
</dbReference>
<feature type="signal peptide" evidence="8">
    <location>
        <begin position="1"/>
        <end position="19"/>
    </location>
</feature>
<dbReference type="EMBL" id="CAJNOE010000017">
    <property type="protein sequence ID" value="CAF0737038.1"/>
    <property type="molecule type" value="Genomic_DNA"/>
</dbReference>
<protein>
    <recommendedName>
        <fullName evidence="9">Lipase domain-containing protein</fullName>
    </recommendedName>
</protein>
<feature type="binding site" evidence="6">
    <location>
        <position position="221"/>
    </location>
    <ligand>
        <name>Ca(2+)</name>
        <dbReference type="ChEBI" id="CHEBI:29108"/>
    </ligand>
</feature>
<evidence type="ECO:0000256" key="1">
    <source>
        <dbReference type="ARBA" id="ARBA00004613"/>
    </source>
</evidence>
<dbReference type="PIRSF" id="PIRSF000865">
    <property type="entry name" value="Lipoprotein_lipase_LIPH"/>
    <property type="match status" value="1"/>
</dbReference>
<dbReference type="InterPro" id="IPR000734">
    <property type="entry name" value="TAG_lipase"/>
</dbReference>
<feature type="active site" description="Charge relay system" evidence="5">
    <location>
        <position position="292"/>
    </location>
</feature>
<keyword evidence="4" id="KW-1015">Disulfide bond</keyword>
<keyword evidence="8" id="KW-0732">Signal</keyword>
<dbReference type="SUPFAM" id="SSF53474">
    <property type="entry name" value="alpha/beta-Hydrolases"/>
    <property type="match status" value="1"/>
</dbReference>
<name>A0A813NBZ5_9BILA</name>
<keyword evidence="6" id="KW-0106">Calcium</keyword>
<proteinExistence type="inferred from homology"/>
<dbReference type="PANTHER" id="PTHR11610">
    <property type="entry name" value="LIPASE"/>
    <property type="match status" value="1"/>
</dbReference>
<dbReference type="PANTHER" id="PTHR11610:SF185">
    <property type="entry name" value="LD47264P"/>
    <property type="match status" value="1"/>
</dbReference>
<evidence type="ECO:0000256" key="4">
    <source>
        <dbReference type="ARBA" id="ARBA00023157"/>
    </source>
</evidence>
<feature type="domain" description="Lipase" evidence="9">
    <location>
        <begin position="31"/>
        <end position="362"/>
    </location>
</feature>
<evidence type="ECO:0000256" key="5">
    <source>
        <dbReference type="PIRSR" id="PIRSR000865-1"/>
    </source>
</evidence>
<evidence type="ECO:0000256" key="3">
    <source>
        <dbReference type="ARBA" id="ARBA00022525"/>
    </source>
</evidence>
<dbReference type="GO" id="GO:0005615">
    <property type="term" value="C:extracellular space"/>
    <property type="evidence" value="ECO:0007669"/>
    <property type="project" value="TreeGrafter"/>
</dbReference>
<dbReference type="GO" id="GO:0046872">
    <property type="term" value="F:metal ion binding"/>
    <property type="evidence" value="ECO:0007669"/>
    <property type="project" value="UniProtKB-KW"/>
</dbReference>
<dbReference type="SUPFAM" id="SSF49723">
    <property type="entry name" value="Lipase/lipooxygenase domain (PLAT/LH2 domain)"/>
    <property type="match status" value="2"/>
</dbReference>
<evidence type="ECO:0000256" key="7">
    <source>
        <dbReference type="RuleBase" id="RU004262"/>
    </source>
</evidence>
<dbReference type="Pfam" id="PF00151">
    <property type="entry name" value="Lipase"/>
    <property type="match status" value="1"/>
</dbReference>
<feature type="binding site" evidence="6">
    <location>
        <position position="218"/>
    </location>
    <ligand>
        <name>Ca(2+)</name>
        <dbReference type="ChEBI" id="CHEBI:29108"/>
    </ligand>
</feature>
<evidence type="ECO:0000256" key="2">
    <source>
        <dbReference type="ARBA" id="ARBA00010701"/>
    </source>
</evidence>
<dbReference type="Gene3D" id="2.60.60.20">
    <property type="entry name" value="PLAT/LH2 domain"/>
    <property type="match status" value="1"/>
</dbReference>
<dbReference type="GO" id="GO:0004806">
    <property type="term" value="F:triacylglycerol lipase activity"/>
    <property type="evidence" value="ECO:0007669"/>
    <property type="project" value="InterPro"/>
</dbReference>
<gene>
    <name evidence="10" type="ORF">IZO911_LOCUS3285</name>
</gene>
<comment type="similarity">
    <text evidence="2 7">Belongs to the AB hydrolase superfamily. Lipase family.</text>
</comment>
<accession>A0A813NBZ5</accession>
<dbReference type="InterPro" id="IPR029058">
    <property type="entry name" value="AB_hydrolase_fold"/>
</dbReference>
<feature type="chain" id="PRO_5032276154" description="Lipase domain-containing protein" evidence="8">
    <location>
        <begin position="20"/>
        <end position="548"/>
    </location>
</feature>
<dbReference type="InterPro" id="IPR036392">
    <property type="entry name" value="PLAT/LH2_dom_sf"/>
</dbReference>
<dbReference type="InterPro" id="IPR002331">
    <property type="entry name" value="Lipase_panc"/>
</dbReference>
<organism evidence="10 11">
    <name type="scientific">Adineta steineri</name>
    <dbReference type="NCBI Taxonomy" id="433720"/>
    <lineage>
        <taxon>Eukaryota</taxon>
        <taxon>Metazoa</taxon>
        <taxon>Spiralia</taxon>
        <taxon>Gnathifera</taxon>
        <taxon>Rotifera</taxon>
        <taxon>Eurotatoria</taxon>
        <taxon>Bdelloidea</taxon>
        <taxon>Adinetida</taxon>
        <taxon>Adinetidae</taxon>
        <taxon>Adineta</taxon>
    </lineage>
</organism>
<dbReference type="PRINTS" id="PR00823">
    <property type="entry name" value="PANCLIPASE"/>
</dbReference>
<dbReference type="InterPro" id="IPR016272">
    <property type="entry name" value="Lipase_LIPH"/>
</dbReference>
<dbReference type="AlphaFoldDB" id="A0A813NBZ5"/>
<dbReference type="InterPro" id="IPR013818">
    <property type="entry name" value="Lipase"/>
</dbReference>
<dbReference type="PRINTS" id="PR00821">
    <property type="entry name" value="TAGLIPASE"/>
</dbReference>
<feature type="active site" description="Charge relay system" evidence="5">
    <location>
        <position position="202"/>
    </location>
</feature>